<sequence>MAEDFRTPISIACFYSNVETVKMLAEVTEEVDIPANIKAPSAVHWICSSKSPKIAKILCSKGIDVNRVDAQGRMGPSFFISSNNNNKDDIEILKVLLNYGLKINFHLPGKNTILGDCLTIDKLMFKDPVEITEFLLDNGADPNDLIYFSGKSPVSCIEYIKRKARRSTKYKELYDNYFNS</sequence>
<dbReference type="KEGG" id="tva:4756610"/>
<dbReference type="SMART" id="SM00248">
    <property type="entry name" value="ANK"/>
    <property type="match status" value="4"/>
</dbReference>
<evidence type="ECO:0000256" key="1">
    <source>
        <dbReference type="ARBA" id="ARBA00022737"/>
    </source>
</evidence>
<protein>
    <submittedName>
        <fullName evidence="3">Uncharacterized protein</fullName>
    </submittedName>
</protein>
<organism evidence="3 4">
    <name type="scientific">Trichomonas vaginalis (strain ATCC PRA-98 / G3)</name>
    <dbReference type="NCBI Taxonomy" id="412133"/>
    <lineage>
        <taxon>Eukaryota</taxon>
        <taxon>Metamonada</taxon>
        <taxon>Parabasalia</taxon>
        <taxon>Trichomonadida</taxon>
        <taxon>Trichomonadidae</taxon>
        <taxon>Trichomonas</taxon>
    </lineage>
</organism>
<evidence type="ECO:0000313" key="3">
    <source>
        <dbReference type="EMBL" id="EAX98809.1"/>
    </source>
</evidence>
<keyword evidence="1" id="KW-0677">Repeat</keyword>
<keyword evidence="2" id="KW-0040">ANK repeat</keyword>
<dbReference type="InParanoid" id="A2F8F8"/>
<dbReference type="OrthoDB" id="194358at2759"/>
<dbReference type="PANTHER" id="PTHR24198">
    <property type="entry name" value="ANKYRIN REPEAT AND PROTEIN KINASE DOMAIN-CONTAINING PROTEIN"/>
    <property type="match status" value="1"/>
</dbReference>
<keyword evidence="4" id="KW-1185">Reference proteome</keyword>
<dbReference type="InterPro" id="IPR002110">
    <property type="entry name" value="Ankyrin_rpt"/>
</dbReference>
<reference evidence="3" key="1">
    <citation type="submission" date="2006-10" db="EMBL/GenBank/DDBJ databases">
        <authorList>
            <person name="Amadeo P."/>
            <person name="Zhao Q."/>
            <person name="Wortman J."/>
            <person name="Fraser-Liggett C."/>
            <person name="Carlton J."/>
        </authorList>
    </citation>
    <scope>NUCLEOTIDE SEQUENCE</scope>
    <source>
        <strain evidence="3">G3</strain>
    </source>
</reference>
<accession>A2F8F8</accession>
<dbReference type="SUPFAM" id="SSF48403">
    <property type="entry name" value="Ankyrin repeat"/>
    <property type="match status" value="1"/>
</dbReference>
<dbReference type="RefSeq" id="XP_001311739.1">
    <property type="nucleotide sequence ID" value="XM_001311738.1"/>
</dbReference>
<reference evidence="3" key="2">
    <citation type="journal article" date="2007" name="Science">
        <title>Draft genome sequence of the sexually transmitted pathogen Trichomonas vaginalis.</title>
        <authorList>
            <person name="Carlton J.M."/>
            <person name="Hirt R.P."/>
            <person name="Silva J.C."/>
            <person name="Delcher A.L."/>
            <person name="Schatz M."/>
            <person name="Zhao Q."/>
            <person name="Wortman J.R."/>
            <person name="Bidwell S.L."/>
            <person name="Alsmark U.C.M."/>
            <person name="Besteiro S."/>
            <person name="Sicheritz-Ponten T."/>
            <person name="Noel C.J."/>
            <person name="Dacks J.B."/>
            <person name="Foster P.G."/>
            <person name="Simillion C."/>
            <person name="Van de Peer Y."/>
            <person name="Miranda-Saavedra D."/>
            <person name="Barton G.J."/>
            <person name="Westrop G.D."/>
            <person name="Mueller S."/>
            <person name="Dessi D."/>
            <person name="Fiori P.L."/>
            <person name="Ren Q."/>
            <person name="Paulsen I."/>
            <person name="Zhang H."/>
            <person name="Bastida-Corcuera F.D."/>
            <person name="Simoes-Barbosa A."/>
            <person name="Brown M.T."/>
            <person name="Hayes R.D."/>
            <person name="Mukherjee M."/>
            <person name="Okumura C.Y."/>
            <person name="Schneider R."/>
            <person name="Smith A.J."/>
            <person name="Vanacova S."/>
            <person name="Villalvazo M."/>
            <person name="Haas B.J."/>
            <person name="Pertea M."/>
            <person name="Feldblyum T.V."/>
            <person name="Utterback T.R."/>
            <person name="Shu C.L."/>
            <person name="Osoegawa K."/>
            <person name="de Jong P.J."/>
            <person name="Hrdy I."/>
            <person name="Horvathova L."/>
            <person name="Zubacova Z."/>
            <person name="Dolezal P."/>
            <person name="Malik S.B."/>
            <person name="Logsdon J.M. Jr."/>
            <person name="Henze K."/>
            <person name="Gupta A."/>
            <person name="Wang C.C."/>
            <person name="Dunne R.L."/>
            <person name="Upcroft J.A."/>
            <person name="Upcroft P."/>
            <person name="White O."/>
            <person name="Salzberg S.L."/>
            <person name="Tang P."/>
            <person name="Chiu C.-H."/>
            <person name="Lee Y.-S."/>
            <person name="Embley T.M."/>
            <person name="Coombs G.H."/>
            <person name="Mottram J.C."/>
            <person name="Tachezy J."/>
            <person name="Fraser-Liggett C.M."/>
            <person name="Johnson P.J."/>
        </authorList>
    </citation>
    <scope>NUCLEOTIDE SEQUENCE [LARGE SCALE GENOMIC DNA]</scope>
    <source>
        <strain evidence="3">G3</strain>
    </source>
</reference>
<dbReference type="Gene3D" id="1.25.40.20">
    <property type="entry name" value="Ankyrin repeat-containing domain"/>
    <property type="match status" value="1"/>
</dbReference>
<dbReference type="PANTHER" id="PTHR24198:SF165">
    <property type="entry name" value="ANKYRIN REPEAT-CONTAINING PROTEIN-RELATED"/>
    <property type="match status" value="1"/>
</dbReference>
<dbReference type="VEuPathDB" id="TrichDB:TVAG_479810"/>
<dbReference type="Proteomes" id="UP000001542">
    <property type="component" value="Unassembled WGS sequence"/>
</dbReference>
<dbReference type="EMBL" id="DS113661">
    <property type="protein sequence ID" value="EAX98809.1"/>
    <property type="molecule type" value="Genomic_DNA"/>
</dbReference>
<evidence type="ECO:0000313" key="4">
    <source>
        <dbReference type="Proteomes" id="UP000001542"/>
    </source>
</evidence>
<evidence type="ECO:0000256" key="2">
    <source>
        <dbReference type="ARBA" id="ARBA00023043"/>
    </source>
</evidence>
<dbReference type="SMR" id="A2F8F8"/>
<gene>
    <name evidence="3" type="ORF">TVAG_479810</name>
</gene>
<dbReference type="VEuPathDB" id="TrichDB:TVAGG3_0278550"/>
<dbReference type="InterPro" id="IPR036770">
    <property type="entry name" value="Ankyrin_rpt-contain_sf"/>
</dbReference>
<proteinExistence type="predicted"/>
<name>A2F8F8_TRIV3</name>
<dbReference type="Pfam" id="PF12796">
    <property type="entry name" value="Ank_2"/>
    <property type="match status" value="1"/>
</dbReference>
<dbReference type="AlphaFoldDB" id="A2F8F8"/>